<protein>
    <submittedName>
        <fullName evidence="3">T7-like DNA polymerase</fullName>
    </submittedName>
</protein>
<reference evidence="3 4" key="1">
    <citation type="journal article" date="2013" name="J. Virol.">
        <title>Morphology, Physiological Characteristics, and Complete Sequence of Marine Bacteriophage RIO-1 Infecting Pseudoalteromonas marina.</title>
        <authorList>
            <person name="Hardies S.C."/>
            <person name="Hwang Y.J."/>
            <person name="Hwang C.Y."/>
            <person name="Jang G.I."/>
            <person name="Cho B.C."/>
        </authorList>
    </citation>
    <scope>NUCLEOTIDE SEQUENCE [LARGE SCALE GENOMIC DNA]</scope>
</reference>
<gene>
    <name evidence="3" type="ORF">RIO-1_21</name>
</gene>
<dbReference type="InterPro" id="IPR001098">
    <property type="entry name" value="DNA-dir_DNA_pol_A_palm_dom"/>
</dbReference>
<dbReference type="InterPro" id="IPR036397">
    <property type="entry name" value="RNaseH_sf"/>
</dbReference>
<dbReference type="EMBL" id="KC751414">
    <property type="protein sequence ID" value="AGK87035.1"/>
    <property type="molecule type" value="Genomic_DNA"/>
</dbReference>
<dbReference type="RefSeq" id="YP_008051091.1">
    <property type="nucleotide sequence ID" value="NC_021300.1"/>
</dbReference>
<evidence type="ECO:0000256" key="1">
    <source>
        <dbReference type="ARBA" id="ARBA00023109"/>
    </source>
</evidence>
<dbReference type="InterPro" id="IPR012337">
    <property type="entry name" value="RNaseH-like_sf"/>
</dbReference>
<dbReference type="Gene3D" id="3.30.70.370">
    <property type="match status" value="1"/>
</dbReference>
<evidence type="ECO:0000313" key="4">
    <source>
        <dbReference type="Proteomes" id="UP000013564"/>
    </source>
</evidence>
<dbReference type="Gene3D" id="3.30.420.10">
    <property type="entry name" value="Ribonuclease H-like superfamily/Ribonuclease H"/>
    <property type="match status" value="1"/>
</dbReference>
<accession>R4JMY7</accession>
<dbReference type="SMART" id="SM00482">
    <property type="entry name" value="POLAc"/>
    <property type="match status" value="1"/>
</dbReference>
<dbReference type="GO" id="GO:0003887">
    <property type="term" value="F:DNA-directed DNA polymerase activity"/>
    <property type="evidence" value="ECO:0007669"/>
    <property type="project" value="InterPro"/>
</dbReference>
<keyword evidence="1" id="KW-1194">Viral DNA replication</keyword>
<sequence>MHVYVFDLEANGLLDVATVVHCGSFKNTQTGEITSFRPDEIQSMLAFMQKADVLIGHNCIHYDFPLLKKLYDFEYEGQVVDTVWMSRMLYPDIQRPKQMVIDHSVKRTEVAYMVKEGLLPEGFRAHLSGPHSIEAWGYRLGHGKLEYNDWETFDEGMLDRCEGDVLIQELLFKTLKSEGEKRGFPKESFNVTFELMQILADSEQRGWPVDVPLAQKYEAQLQRWMRMIQDVTYPHLPMVLEVLEGKKDGEVNWVRKPFLTSGKYSAIVARHDPHLENKTAKEGYVAGPFTRVQFRRMNLGSDDEVKKYLLDAGWIPEEWNYKKDPKTKRNLKDNNGKLIPTSPKLSQSDPFIGVDGKVGRLLAKFIQVRHRLSLIQGILKRVRPDGTVGQVITGIAATGRLKHSVIVNIPGGDSFYGKQCRKIFKAPDGYRIVGTDASSCQDRMLAARANNPELTRMLLEGDKSKGTDMHTLNTVAINERLRPLGVADILRSSGKAIGLGCKFGASDKKLGDMVLAPAKQAQAVGAEVREALAEVAPAQAELIEQMTKEWRSTAKVRTGPWGKPELYGGTIKGLDGRPVTINSEHTVLVYGLQSDEAIMMQYALVFLERKLKEKGWKRGVHYWVAAVVHDEQQVIVREDLAETFATLAEKSIEVSSNYLKLAVPQAGESEIGMNWYATH</sequence>
<dbReference type="SUPFAM" id="SSF56672">
    <property type="entry name" value="DNA/RNA polymerases"/>
    <property type="match status" value="1"/>
</dbReference>
<name>R4JMY7_9CAUD</name>
<dbReference type="KEGG" id="vg:16207377"/>
<dbReference type="SUPFAM" id="SSF53098">
    <property type="entry name" value="Ribonuclease H-like"/>
    <property type="match status" value="1"/>
</dbReference>
<dbReference type="GO" id="GO:0039693">
    <property type="term" value="P:viral DNA genome replication"/>
    <property type="evidence" value="ECO:0007669"/>
    <property type="project" value="UniProtKB-KW"/>
</dbReference>
<feature type="domain" description="DNA-directed DNA polymerase family A palm" evidence="2">
    <location>
        <begin position="417"/>
        <end position="640"/>
    </location>
</feature>
<keyword evidence="1" id="KW-0235">DNA replication</keyword>
<dbReference type="GO" id="GO:0003677">
    <property type="term" value="F:DNA binding"/>
    <property type="evidence" value="ECO:0007669"/>
    <property type="project" value="InterPro"/>
</dbReference>
<dbReference type="OrthoDB" id="3561at10239"/>
<dbReference type="Gene3D" id="1.20.1060.10">
    <property type="entry name" value="Taq DNA Polymerase, Chain T, domain 4"/>
    <property type="match status" value="1"/>
</dbReference>
<proteinExistence type="predicted"/>
<organism evidence="3 4">
    <name type="scientific">Pseudoalteromonas phage RIO-1</name>
    <dbReference type="NCBI Taxonomy" id="1316739"/>
    <lineage>
        <taxon>Viruses</taxon>
        <taxon>Duplodnaviria</taxon>
        <taxon>Heunggongvirae</taxon>
        <taxon>Uroviricota</taxon>
        <taxon>Caudoviricetes</taxon>
        <taxon>Zobellviridae</taxon>
        <taxon>Melvirus</taxon>
        <taxon>Melvirus orientalis</taxon>
    </lineage>
</organism>
<dbReference type="Pfam" id="PF00476">
    <property type="entry name" value="DNA_pol_A"/>
    <property type="match status" value="1"/>
</dbReference>
<dbReference type="InterPro" id="IPR043502">
    <property type="entry name" value="DNA/RNA_pol_sf"/>
</dbReference>
<keyword evidence="4" id="KW-1185">Reference proteome</keyword>
<evidence type="ECO:0000259" key="2">
    <source>
        <dbReference type="SMART" id="SM00482"/>
    </source>
</evidence>
<dbReference type="GO" id="GO:0006260">
    <property type="term" value="P:DNA replication"/>
    <property type="evidence" value="ECO:0007669"/>
    <property type="project" value="InterPro"/>
</dbReference>
<dbReference type="Proteomes" id="UP000013564">
    <property type="component" value="Segment"/>
</dbReference>
<dbReference type="GeneID" id="16207377"/>
<evidence type="ECO:0000313" key="3">
    <source>
        <dbReference type="EMBL" id="AGK87035.1"/>
    </source>
</evidence>